<keyword evidence="7" id="KW-0809">Transit peptide</keyword>
<dbReference type="GO" id="GO:0051537">
    <property type="term" value="F:2 iron, 2 sulfur cluster binding"/>
    <property type="evidence" value="ECO:0007669"/>
    <property type="project" value="UniProtKB-KW"/>
</dbReference>
<dbReference type="Pfam" id="PF00462">
    <property type="entry name" value="Glutaredoxin"/>
    <property type="match status" value="1"/>
</dbReference>
<evidence type="ECO:0000256" key="2">
    <source>
        <dbReference type="ARBA" id="ARBA00004173"/>
    </source>
</evidence>
<comment type="subcellular location">
    <subcellularLocation>
        <location evidence="2">Mitochondrion</location>
    </subcellularLocation>
</comment>
<evidence type="ECO:0000313" key="20">
    <source>
        <dbReference type="Proteomes" id="UP000008672"/>
    </source>
</evidence>
<dbReference type="PANTHER" id="PTHR46679:SF1">
    <property type="entry name" value="GLUTAREDOXIN-2, MITOCHONDRIAL"/>
    <property type="match status" value="1"/>
</dbReference>
<evidence type="ECO:0000256" key="16">
    <source>
        <dbReference type="ARBA" id="ARBA00038558"/>
    </source>
</evidence>
<evidence type="ECO:0000259" key="18">
    <source>
        <dbReference type="Pfam" id="PF00462"/>
    </source>
</evidence>
<dbReference type="InterPro" id="IPR002109">
    <property type="entry name" value="Glutaredoxin"/>
</dbReference>
<evidence type="ECO:0000256" key="5">
    <source>
        <dbReference type="ARBA" id="ARBA00022714"/>
    </source>
</evidence>
<keyword evidence="13" id="KW-0318">Glutathionylation</keyword>
<dbReference type="STRING" id="7897.ENSLACP00000000117"/>
<dbReference type="InterPro" id="IPR011899">
    <property type="entry name" value="Glutaredoxin_euk/vir"/>
</dbReference>
<gene>
    <name evidence="19" type="primary">GLRX2</name>
</gene>
<dbReference type="PANTHER" id="PTHR46679">
    <property type="match status" value="1"/>
</dbReference>
<comment type="function">
    <text evidence="1">Has a glutathione-disulfide oxidoreductase activity in the presence of NADPH and glutathione reductase. Reduces low molecular weight disulfides and proteins.</text>
</comment>
<dbReference type="Proteomes" id="UP000008672">
    <property type="component" value="Unassembled WGS sequence"/>
</dbReference>
<keyword evidence="6" id="KW-0479">Metal-binding</keyword>
<accession>H2ZRU6</accession>
<evidence type="ECO:0000256" key="11">
    <source>
        <dbReference type="ARBA" id="ARBA00023128"/>
    </source>
</evidence>
<keyword evidence="14" id="KW-0676">Redox-active center</keyword>
<dbReference type="AlphaFoldDB" id="H2ZRU6"/>
<dbReference type="Ensembl" id="ENSLACT00000000118.1">
    <property type="protein sequence ID" value="ENSLACP00000000117.1"/>
    <property type="gene ID" value="ENSLACG00000000104.1"/>
</dbReference>
<keyword evidence="5" id="KW-0001">2Fe-2S</keyword>
<evidence type="ECO:0000256" key="17">
    <source>
        <dbReference type="ARBA" id="ARBA00039819"/>
    </source>
</evidence>
<dbReference type="InterPro" id="IPR036249">
    <property type="entry name" value="Thioredoxin-like_sf"/>
</dbReference>
<dbReference type="CDD" id="cd03419">
    <property type="entry name" value="GRX_GRXh_1_2_like"/>
    <property type="match status" value="1"/>
</dbReference>
<dbReference type="InterPro" id="IPR014025">
    <property type="entry name" value="Glutaredoxin_subgr"/>
</dbReference>
<name>H2ZRU6_LATCH</name>
<keyword evidence="11" id="KW-0496">Mitochondrion</keyword>
<dbReference type="HOGENOM" id="CLU_026126_7_2_1"/>
<evidence type="ECO:0000256" key="8">
    <source>
        <dbReference type="ARBA" id="ARBA00022982"/>
    </source>
</evidence>
<dbReference type="GO" id="GO:0046872">
    <property type="term" value="F:metal ion binding"/>
    <property type="evidence" value="ECO:0007669"/>
    <property type="project" value="UniProtKB-KW"/>
</dbReference>
<dbReference type="InterPro" id="IPR011767">
    <property type="entry name" value="GLR_AS"/>
</dbReference>
<keyword evidence="9" id="KW-0408">Iron</keyword>
<dbReference type="Bgee" id="ENSLACG00000000104">
    <property type="expression patterns" value="Expressed in chordate pharynx and 6 other cell types or tissues"/>
</dbReference>
<reference evidence="20" key="1">
    <citation type="submission" date="2011-08" db="EMBL/GenBank/DDBJ databases">
        <title>The draft genome of Latimeria chalumnae.</title>
        <authorList>
            <person name="Di Palma F."/>
            <person name="Alfoldi J."/>
            <person name="Johnson J."/>
            <person name="Berlin A."/>
            <person name="Gnerre S."/>
            <person name="Jaffe D."/>
            <person name="MacCallum I."/>
            <person name="Young S."/>
            <person name="Walker B.J."/>
            <person name="Lander E."/>
            <person name="Lindblad-Toh K."/>
        </authorList>
    </citation>
    <scope>NUCLEOTIDE SEQUENCE [LARGE SCALE GENOMIC DNA]</scope>
    <source>
        <strain evidence="20">Wild caught</strain>
    </source>
</reference>
<evidence type="ECO:0000256" key="14">
    <source>
        <dbReference type="ARBA" id="ARBA00023284"/>
    </source>
</evidence>
<proteinExistence type="inferred from homology"/>
<keyword evidence="8" id="KW-0249">Electron transport</keyword>
<keyword evidence="12" id="KW-1015">Disulfide bond</keyword>
<evidence type="ECO:0000256" key="12">
    <source>
        <dbReference type="ARBA" id="ARBA00023157"/>
    </source>
</evidence>
<evidence type="ECO:0000313" key="19">
    <source>
        <dbReference type="Ensembl" id="ENSLACP00000000117.1"/>
    </source>
</evidence>
<keyword evidence="4" id="KW-0813">Transport</keyword>
<reference evidence="19" key="3">
    <citation type="submission" date="2025-09" db="UniProtKB">
        <authorList>
            <consortium name="Ensembl"/>
        </authorList>
    </citation>
    <scope>IDENTIFICATION</scope>
</reference>
<evidence type="ECO:0000256" key="10">
    <source>
        <dbReference type="ARBA" id="ARBA00023014"/>
    </source>
</evidence>
<evidence type="ECO:0000256" key="6">
    <source>
        <dbReference type="ARBA" id="ARBA00022723"/>
    </source>
</evidence>
<organism evidence="19 20">
    <name type="scientific">Latimeria chalumnae</name>
    <name type="common">Coelacanth</name>
    <dbReference type="NCBI Taxonomy" id="7897"/>
    <lineage>
        <taxon>Eukaryota</taxon>
        <taxon>Metazoa</taxon>
        <taxon>Chordata</taxon>
        <taxon>Craniata</taxon>
        <taxon>Vertebrata</taxon>
        <taxon>Euteleostomi</taxon>
        <taxon>Coelacanthiformes</taxon>
        <taxon>Coelacanthidae</taxon>
        <taxon>Latimeria</taxon>
    </lineage>
</organism>
<evidence type="ECO:0000256" key="3">
    <source>
        <dbReference type="ARBA" id="ARBA00007787"/>
    </source>
</evidence>
<dbReference type="PRINTS" id="PR00160">
    <property type="entry name" value="GLUTAREDOXIN"/>
</dbReference>
<keyword evidence="10" id="KW-0411">Iron-sulfur</keyword>
<dbReference type="EMBL" id="AFYH01250046">
    <property type="status" value="NOT_ANNOTATED_CDS"/>
    <property type="molecule type" value="Genomic_DNA"/>
</dbReference>
<dbReference type="GO" id="GO:0015035">
    <property type="term" value="F:protein-disulfide reductase activity"/>
    <property type="evidence" value="ECO:0007669"/>
    <property type="project" value="TreeGrafter"/>
</dbReference>
<dbReference type="NCBIfam" id="TIGR02180">
    <property type="entry name" value="GRX_euk"/>
    <property type="match status" value="1"/>
</dbReference>
<dbReference type="InParanoid" id="H2ZRU6"/>
<evidence type="ECO:0000256" key="13">
    <source>
        <dbReference type="ARBA" id="ARBA00023206"/>
    </source>
</evidence>
<dbReference type="PROSITE" id="PS00195">
    <property type="entry name" value="GLUTAREDOXIN_1"/>
    <property type="match status" value="1"/>
</dbReference>
<dbReference type="GeneTree" id="ENSGT00940000162420"/>
<evidence type="ECO:0000256" key="9">
    <source>
        <dbReference type="ARBA" id="ARBA00023004"/>
    </source>
</evidence>
<dbReference type="SUPFAM" id="SSF52833">
    <property type="entry name" value="Thioredoxin-like"/>
    <property type="match status" value="1"/>
</dbReference>
<reference evidence="19" key="2">
    <citation type="submission" date="2025-08" db="UniProtKB">
        <authorList>
            <consortium name="Ensembl"/>
        </authorList>
    </citation>
    <scope>IDENTIFICATION</scope>
</reference>
<protein>
    <recommendedName>
        <fullName evidence="17">Glutaredoxin-2, mitochondrial</fullName>
    </recommendedName>
</protein>
<dbReference type="OMA" id="CAPCCTS"/>
<evidence type="ECO:0000256" key="7">
    <source>
        <dbReference type="ARBA" id="ARBA00022946"/>
    </source>
</evidence>
<dbReference type="EMBL" id="AFYH01250045">
    <property type="status" value="NOT_ANNOTATED_CDS"/>
    <property type="molecule type" value="Genomic_DNA"/>
</dbReference>
<comment type="function">
    <text evidence="15">Glutathione-dependent oxidoreductase that facilitates the maintenance of mitochondrial redox homeostasis upon induction of apoptosis by oxidative stress. Involved in response to hydrogen peroxide and regulation of apoptosis caused by oxidative stress. Acts as a very efficient catalyst of monothiol reactions because of its high affinity for protein glutathione-mixed disulfides. Can receive electrons not only from glutathione (GSH), but also from thioredoxin reductase supporting both monothiol and dithiol reactions. Efficiently catalyzes both glutathionylation and deglutathionylation of mitochondrial complex I, which in turn regulates the superoxide production by the complex. Overexpression decreases the susceptibility to apoptosis and prevents loss of cardiolipin and cytochrome c release.</text>
</comment>
<evidence type="ECO:0000256" key="1">
    <source>
        <dbReference type="ARBA" id="ARBA00002549"/>
    </source>
</evidence>
<dbReference type="GO" id="GO:0005739">
    <property type="term" value="C:mitochondrion"/>
    <property type="evidence" value="ECO:0007669"/>
    <property type="project" value="UniProtKB-SubCell"/>
</dbReference>
<comment type="subunit">
    <text evidence="16">Monomer; active form. Homodimer; inactive form. The homodimer is probably linked by 1 2Fe-2S cluster.</text>
</comment>
<sequence>MSLNWVERWRLRQTKNKIVKLFLLFPPFRMGNFVTSSGVLSETAAAKFVQETVSQNCVVIFSKSTCPYCKMAKNVFSEIGTDYKVIELDQHESGSQLQTILGNMTGAKTVPRVFVNGSCIGGGTQTRRLHEEGKLLSLIQQCKPCSAAS</sequence>
<comment type="similarity">
    <text evidence="3">Belongs to the glutaredoxin family.</text>
</comment>
<evidence type="ECO:0000256" key="4">
    <source>
        <dbReference type="ARBA" id="ARBA00022448"/>
    </source>
</evidence>
<feature type="domain" description="Glutaredoxin" evidence="18">
    <location>
        <begin position="58"/>
        <end position="120"/>
    </location>
</feature>
<dbReference type="eggNOG" id="KOG1752">
    <property type="taxonomic scope" value="Eukaryota"/>
</dbReference>
<dbReference type="Gene3D" id="3.40.30.10">
    <property type="entry name" value="Glutaredoxin"/>
    <property type="match status" value="1"/>
</dbReference>
<keyword evidence="20" id="KW-1185">Reference proteome</keyword>
<dbReference type="PROSITE" id="PS51354">
    <property type="entry name" value="GLUTAREDOXIN_2"/>
    <property type="match status" value="1"/>
</dbReference>
<dbReference type="FunCoup" id="H2ZRU6">
    <property type="interactions" value="1601"/>
</dbReference>
<evidence type="ECO:0000256" key="15">
    <source>
        <dbReference type="ARBA" id="ARBA00037470"/>
    </source>
</evidence>